<evidence type="ECO:0000313" key="2">
    <source>
        <dbReference type="Proteomes" id="UP000267585"/>
    </source>
</evidence>
<comment type="caution">
    <text evidence="1">The sequence shown here is derived from an EMBL/GenBank/DDBJ whole genome shotgun (WGS) entry which is preliminary data.</text>
</comment>
<dbReference type="Proteomes" id="UP000267585">
    <property type="component" value="Unassembled WGS sequence"/>
</dbReference>
<protein>
    <recommendedName>
        <fullName evidence="3">Uracil-DNA glycosylase-like domain-containing protein</fullName>
    </recommendedName>
</protein>
<keyword evidence="2" id="KW-1185">Reference proteome</keyword>
<sequence length="119" mass="13855">MFIQRALSSRYNNARPDAQDFIKGWEVFDGVVSILKPDICLFLGVESTNHYNVLKPKPSLNITFLDIEKEDSRIGSSYPRTGNLKLDDNKEIKLIFIKHPSSYFSWEKWGDFLKKKIEI</sequence>
<dbReference type="EMBL" id="RQPJ01000001">
    <property type="protein sequence ID" value="RTE55454.1"/>
    <property type="molecule type" value="Genomic_DNA"/>
</dbReference>
<proteinExistence type="predicted"/>
<dbReference type="RefSeq" id="WP_126160757.1">
    <property type="nucleotide sequence ID" value="NZ_RQPJ01000001.1"/>
</dbReference>
<accession>A0A3S0D8I8</accession>
<dbReference type="OrthoDB" id="1246703at2"/>
<organism evidence="1 2">
    <name type="scientific">Arenibacter aquaticus</name>
    <dbReference type="NCBI Taxonomy" id="2489054"/>
    <lineage>
        <taxon>Bacteria</taxon>
        <taxon>Pseudomonadati</taxon>
        <taxon>Bacteroidota</taxon>
        <taxon>Flavobacteriia</taxon>
        <taxon>Flavobacteriales</taxon>
        <taxon>Flavobacteriaceae</taxon>
        <taxon>Arenibacter</taxon>
    </lineage>
</organism>
<gene>
    <name evidence="1" type="ORF">EHW67_02490</name>
</gene>
<name>A0A3S0D8I8_9FLAO</name>
<evidence type="ECO:0008006" key="3">
    <source>
        <dbReference type="Google" id="ProtNLM"/>
    </source>
</evidence>
<evidence type="ECO:0000313" key="1">
    <source>
        <dbReference type="EMBL" id="RTE55454.1"/>
    </source>
</evidence>
<dbReference type="AlphaFoldDB" id="A0A3S0D8I8"/>
<reference evidence="1 2" key="1">
    <citation type="submission" date="2018-11" db="EMBL/GenBank/DDBJ databases">
        <title>Arenibacter aquaticus sp.nov., a marine bacterium isolated from surface seawater in the South China Sea.</title>
        <authorList>
            <person name="Guo J."/>
            <person name="Sun J."/>
        </authorList>
    </citation>
    <scope>NUCLEOTIDE SEQUENCE [LARGE SCALE GENOMIC DNA]</scope>
    <source>
        <strain evidence="1 2">GUO666</strain>
    </source>
</reference>